<feature type="domain" description="Glycosyl hydrolase family 92 N-terminal" evidence="3">
    <location>
        <begin position="42"/>
        <end position="272"/>
    </location>
</feature>
<dbReference type="Gene3D" id="1.20.1050.60">
    <property type="entry name" value="alpha-1,2-mannosidase"/>
    <property type="match status" value="1"/>
</dbReference>
<dbReference type="GO" id="GO:0000224">
    <property type="term" value="F:peptide-N4-(N-acetyl-beta-glucosaminyl)asparagine amidase activity"/>
    <property type="evidence" value="ECO:0007669"/>
    <property type="project" value="TreeGrafter"/>
</dbReference>
<dbReference type="GO" id="GO:0005829">
    <property type="term" value="C:cytosol"/>
    <property type="evidence" value="ECO:0007669"/>
    <property type="project" value="TreeGrafter"/>
</dbReference>
<dbReference type="Pfam" id="PF11721">
    <property type="entry name" value="Malectin"/>
    <property type="match status" value="1"/>
</dbReference>
<dbReference type="InterPro" id="IPR005887">
    <property type="entry name" value="GH92_a_mannosidase_put"/>
</dbReference>
<dbReference type="OrthoDB" id="9804511at2"/>
<dbReference type="NCBIfam" id="TIGR01180">
    <property type="entry name" value="aman2_put"/>
    <property type="match status" value="1"/>
</dbReference>
<feature type="domain" description="Malectin" evidence="2">
    <location>
        <begin position="797"/>
        <end position="903"/>
    </location>
</feature>
<dbReference type="GO" id="GO:0030246">
    <property type="term" value="F:carbohydrate binding"/>
    <property type="evidence" value="ECO:0007669"/>
    <property type="project" value="InterPro"/>
</dbReference>
<dbReference type="GO" id="GO:0005975">
    <property type="term" value="P:carbohydrate metabolic process"/>
    <property type="evidence" value="ECO:0007669"/>
    <property type="project" value="InterPro"/>
</dbReference>
<feature type="domain" description="Glycosyl hydrolase family 92" evidence="1">
    <location>
        <begin position="278"/>
        <end position="742"/>
    </location>
</feature>
<dbReference type="KEGG" id="ccot:CCAX7_57140"/>
<dbReference type="InterPro" id="IPR014718">
    <property type="entry name" value="GH-type_carb-bd"/>
</dbReference>
<dbReference type="Gene3D" id="2.70.98.10">
    <property type="match status" value="1"/>
</dbReference>
<dbReference type="PANTHER" id="PTHR12143:SF39">
    <property type="entry name" value="SECRETED PROTEIN"/>
    <property type="match status" value="1"/>
</dbReference>
<dbReference type="EMBL" id="AP025739">
    <property type="protein sequence ID" value="BDI33663.1"/>
    <property type="molecule type" value="Genomic_DNA"/>
</dbReference>
<dbReference type="Pfam" id="PF07971">
    <property type="entry name" value="Glyco_hydro_92"/>
    <property type="match status" value="1"/>
</dbReference>
<dbReference type="Pfam" id="PF17678">
    <property type="entry name" value="Glyco_hydro_92N"/>
    <property type="match status" value="1"/>
</dbReference>
<dbReference type="SUPFAM" id="SSF48208">
    <property type="entry name" value="Six-hairpin glycosidases"/>
    <property type="match status" value="1"/>
</dbReference>
<sequence>MKHSHLIRHRLAQALIVSALVSPFAASSARAAATLTPLQSADPMVGTDGHGHTYPGATVPFGMVQLSPDTRTESWDGCSGYHYSDSTIQGFSHTHLTGTGCGDLGDIMLMPTVGDVHFDLGTPGNGYISRFSHARETASPGDYKVFLEDPKVAVELTATNRCGFHKYTFPRTDSAHIVLDLAHGIGNNPYDGGITIENNRTISGYKKTNGWSSNRSIFFVMEFSKPFSTVALAQDDQRFAEGSTTAKGNHLKAVVNYATRAGESVLVKVGISGTSIEGARKNLAAEIPGFDFDATRTAAQQMWSKSLGAVQIDTPDPHIRRTFYSNLYLSHLAPILFNDVDGAYMGMDHKVHTGGGFQNYTEFSMWDTYRAEHPLLTIVEPNRVNDMVSTMLAEYNENGLHSTPIWPLWGGETFCMIGYHSVPVIVDAYFKGFKGFDPEQAYQAMRDTAMQDRSGLATYKTLGYVASQPGEQATSKTLEYSFDDWCLARMAKALGHDDDAQMFLTRAASYRNQFDSRIQFMRGRKADGSWRAHFVDNGLVGDEYTEADAWQYAFAAQQDVPGMIQLYGGDAGFIRKMDAMFAASSKINTGIPDITGRIGQFAQGDEQCHHVSYLYDYAGAPWKTQARVREVMSKFYDDSPAGQCGNDDCGQMSAWYVFSAIGFYPVNPASGVYVLGSPVVSKATIHLDKSLGGRTFTLIAANNSPKNIYIQSATLNGKPMARAWFTHKDLLAGGVLRLTMGPKPNTMWGKPVAARPPLSMPASYQYAALPAPSEPDKLVTFTVPIRVAAGSDENIGDFMADPNIKDGGISSNGAAIDTSVPNAAPAGVYQGERYADDLTYAYAVPVGKTYTVRLHFAELFDSDPGMRIENIQINGKPALTDFEILKAAGGMNKAIVKEFSGITPGPDGKIRIRVSAAPGSPDQNAKLSGLEILPG</sequence>
<dbReference type="Gene3D" id="3.30.2080.10">
    <property type="entry name" value="GH92 mannosidase domain"/>
    <property type="match status" value="1"/>
</dbReference>
<reference evidence="4 5" key="1">
    <citation type="journal article" date="2019" name="Int. J. Syst. Evol. Microbiol.">
        <title>Capsulimonas corticalis gen. nov., sp. nov., an aerobic capsulated bacterium, of a novel bacterial order, Capsulimonadales ord. nov., of the class Armatimonadia of the phylum Armatimonadetes.</title>
        <authorList>
            <person name="Li J."/>
            <person name="Kudo C."/>
            <person name="Tonouchi A."/>
        </authorList>
    </citation>
    <scope>NUCLEOTIDE SEQUENCE [LARGE SCALE GENOMIC DNA]</scope>
    <source>
        <strain evidence="4 5">AX-7</strain>
    </source>
</reference>
<dbReference type="FunFam" id="3.30.2080.10:FF:000001">
    <property type="entry name" value="Alpha-1,2-mannosidase subfamily"/>
    <property type="match status" value="1"/>
</dbReference>
<gene>
    <name evidence="4" type="ORF">CCAX7_57140</name>
</gene>
<dbReference type="Gene3D" id="1.20.1610.10">
    <property type="entry name" value="alpha-1,2-mannosidases domains"/>
    <property type="match status" value="1"/>
</dbReference>
<organism evidence="4 5">
    <name type="scientific">Capsulimonas corticalis</name>
    <dbReference type="NCBI Taxonomy" id="2219043"/>
    <lineage>
        <taxon>Bacteria</taxon>
        <taxon>Bacillati</taxon>
        <taxon>Armatimonadota</taxon>
        <taxon>Armatimonadia</taxon>
        <taxon>Capsulimonadales</taxon>
        <taxon>Capsulimonadaceae</taxon>
        <taxon>Capsulimonas</taxon>
    </lineage>
</organism>
<keyword evidence="5" id="KW-1185">Reference proteome</keyword>
<dbReference type="RefSeq" id="WP_119323008.1">
    <property type="nucleotide sequence ID" value="NZ_AP025739.1"/>
</dbReference>
<evidence type="ECO:0000259" key="1">
    <source>
        <dbReference type="Pfam" id="PF07971"/>
    </source>
</evidence>
<protein>
    <submittedName>
        <fullName evidence="4">Uncharacterized protein</fullName>
    </submittedName>
</protein>
<dbReference type="GO" id="GO:0006516">
    <property type="term" value="P:glycoprotein catabolic process"/>
    <property type="evidence" value="ECO:0007669"/>
    <property type="project" value="TreeGrafter"/>
</dbReference>
<evidence type="ECO:0000259" key="2">
    <source>
        <dbReference type="Pfam" id="PF11721"/>
    </source>
</evidence>
<dbReference type="InterPro" id="IPR012939">
    <property type="entry name" value="Glyco_hydro_92"/>
</dbReference>
<accession>A0A402D0D7</accession>
<name>A0A402D0D7_9BACT</name>
<dbReference type="Gene3D" id="2.60.120.430">
    <property type="entry name" value="Galactose-binding lectin"/>
    <property type="match status" value="1"/>
</dbReference>
<proteinExistence type="predicted"/>
<evidence type="ECO:0000313" key="5">
    <source>
        <dbReference type="Proteomes" id="UP000287394"/>
    </source>
</evidence>
<evidence type="ECO:0000259" key="3">
    <source>
        <dbReference type="Pfam" id="PF17678"/>
    </source>
</evidence>
<dbReference type="PANTHER" id="PTHR12143">
    <property type="entry name" value="PEPTIDE N-GLYCANASE PNGASE -RELATED"/>
    <property type="match status" value="1"/>
</dbReference>
<dbReference type="InterPro" id="IPR041371">
    <property type="entry name" value="GH92_N"/>
</dbReference>
<dbReference type="InterPro" id="IPR021720">
    <property type="entry name" value="Malectin_dom"/>
</dbReference>
<dbReference type="InterPro" id="IPR050883">
    <property type="entry name" value="PNGase"/>
</dbReference>
<evidence type="ECO:0000313" key="4">
    <source>
        <dbReference type="EMBL" id="BDI33663.1"/>
    </source>
</evidence>
<dbReference type="InterPro" id="IPR008928">
    <property type="entry name" value="6-hairpin_glycosidase_sf"/>
</dbReference>
<dbReference type="FunFam" id="1.20.1050.60:FF:000001">
    <property type="entry name" value="Putative alpha-1,2-mannosidase"/>
    <property type="match status" value="1"/>
</dbReference>
<dbReference type="AlphaFoldDB" id="A0A402D0D7"/>
<dbReference type="Proteomes" id="UP000287394">
    <property type="component" value="Chromosome"/>
</dbReference>